<evidence type="ECO:0000256" key="1">
    <source>
        <dbReference type="SAM" id="MobiDB-lite"/>
    </source>
</evidence>
<organism evidence="2 3">
    <name type="scientific">Linum trigynum</name>
    <dbReference type="NCBI Taxonomy" id="586398"/>
    <lineage>
        <taxon>Eukaryota</taxon>
        <taxon>Viridiplantae</taxon>
        <taxon>Streptophyta</taxon>
        <taxon>Embryophyta</taxon>
        <taxon>Tracheophyta</taxon>
        <taxon>Spermatophyta</taxon>
        <taxon>Magnoliopsida</taxon>
        <taxon>eudicotyledons</taxon>
        <taxon>Gunneridae</taxon>
        <taxon>Pentapetalae</taxon>
        <taxon>rosids</taxon>
        <taxon>fabids</taxon>
        <taxon>Malpighiales</taxon>
        <taxon>Linaceae</taxon>
        <taxon>Linum</taxon>
    </lineage>
</organism>
<feature type="compositionally biased region" description="Basic and acidic residues" evidence="1">
    <location>
        <begin position="55"/>
        <end position="72"/>
    </location>
</feature>
<protein>
    <submittedName>
        <fullName evidence="2">Uncharacterized protein</fullName>
    </submittedName>
</protein>
<dbReference type="Proteomes" id="UP001497516">
    <property type="component" value="Chromosome 5"/>
</dbReference>
<name>A0AAV2END3_9ROSI</name>
<proteinExistence type="predicted"/>
<sequence length="89" mass="9801">MVKDDKEEVCACAARIFGVAIGAITAKEGESTVAAMNQDKEMELQLQVQSPGEVVKSESGDCQKDGRRRPADDGNEENSWLKHFQRANF</sequence>
<feature type="region of interest" description="Disordered" evidence="1">
    <location>
        <begin position="47"/>
        <end position="89"/>
    </location>
</feature>
<gene>
    <name evidence="2" type="ORF">LTRI10_LOCUS28397</name>
</gene>
<dbReference type="AlphaFoldDB" id="A0AAV2END3"/>
<keyword evidence="3" id="KW-1185">Reference proteome</keyword>
<evidence type="ECO:0000313" key="2">
    <source>
        <dbReference type="EMBL" id="CAL1387409.1"/>
    </source>
</evidence>
<accession>A0AAV2END3</accession>
<dbReference type="EMBL" id="OZ034818">
    <property type="protein sequence ID" value="CAL1387409.1"/>
    <property type="molecule type" value="Genomic_DNA"/>
</dbReference>
<evidence type="ECO:0000313" key="3">
    <source>
        <dbReference type="Proteomes" id="UP001497516"/>
    </source>
</evidence>
<reference evidence="2 3" key="1">
    <citation type="submission" date="2024-04" db="EMBL/GenBank/DDBJ databases">
        <authorList>
            <person name="Fracassetti M."/>
        </authorList>
    </citation>
    <scope>NUCLEOTIDE SEQUENCE [LARGE SCALE GENOMIC DNA]</scope>
</reference>